<proteinExistence type="predicted"/>
<dbReference type="InterPro" id="IPR012674">
    <property type="entry name" value="Calycin"/>
</dbReference>
<dbReference type="Pfam" id="PF09148">
    <property type="entry name" value="DUF1934"/>
    <property type="match status" value="1"/>
</dbReference>
<accession>A0ABW2V402</accession>
<protein>
    <submittedName>
        <fullName evidence="1">DUF1934 domain-containing protein</fullName>
    </submittedName>
</protein>
<keyword evidence="2" id="KW-1185">Reference proteome</keyword>
<sequence length="144" mass="16529">MDKGTVRLRLTSRIDGQTIEQTMQAGWNRVGCDIYLRYEEPDEAMGRTRTLVKWSPAGGEAGHGGTLRIVRHGDFESEQTFRIGERLPGRYKTPYGHMTLEADTTRLEADLRDGWGRLSWSYTLYVDEERTGEYDLTIRVEPVT</sequence>
<dbReference type="RefSeq" id="WP_170209573.1">
    <property type="nucleotide sequence ID" value="NZ_JBHTGQ010000030.1"/>
</dbReference>
<evidence type="ECO:0000313" key="2">
    <source>
        <dbReference type="Proteomes" id="UP001596528"/>
    </source>
</evidence>
<evidence type="ECO:0000313" key="1">
    <source>
        <dbReference type="EMBL" id="MFC7750877.1"/>
    </source>
</evidence>
<reference evidence="2" key="1">
    <citation type="journal article" date="2019" name="Int. J. Syst. Evol. Microbiol.">
        <title>The Global Catalogue of Microorganisms (GCM) 10K type strain sequencing project: providing services to taxonomists for standard genome sequencing and annotation.</title>
        <authorList>
            <consortium name="The Broad Institute Genomics Platform"/>
            <consortium name="The Broad Institute Genome Sequencing Center for Infectious Disease"/>
            <person name="Wu L."/>
            <person name="Ma J."/>
        </authorList>
    </citation>
    <scope>NUCLEOTIDE SEQUENCE [LARGE SCALE GENOMIC DNA]</scope>
    <source>
        <strain evidence="2">JCM 18657</strain>
    </source>
</reference>
<name>A0ABW2V402_9BACL</name>
<dbReference type="EMBL" id="JBHTGQ010000030">
    <property type="protein sequence ID" value="MFC7750877.1"/>
    <property type="molecule type" value="Genomic_DNA"/>
</dbReference>
<gene>
    <name evidence="1" type="ORF">ACFQWB_13200</name>
</gene>
<organism evidence="1 2">
    <name type="scientific">Paenibacillus thermoaerophilus</name>
    <dbReference type="NCBI Taxonomy" id="1215385"/>
    <lineage>
        <taxon>Bacteria</taxon>
        <taxon>Bacillati</taxon>
        <taxon>Bacillota</taxon>
        <taxon>Bacilli</taxon>
        <taxon>Bacillales</taxon>
        <taxon>Paenibacillaceae</taxon>
        <taxon>Paenibacillus</taxon>
    </lineage>
</organism>
<dbReference type="Proteomes" id="UP001596528">
    <property type="component" value="Unassembled WGS sequence"/>
</dbReference>
<comment type="caution">
    <text evidence="1">The sequence shown here is derived from an EMBL/GenBank/DDBJ whole genome shotgun (WGS) entry which is preliminary data.</text>
</comment>
<dbReference type="InterPro" id="IPR015231">
    <property type="entry name" value="DUF1934"/>
</dbReference>
<dbReference type="Gene3D" id="2.40.128.20">
    <property type="match status" value="1"/>
</dbReference>
<dbReference type="SUPFAM" id="SSF50814">
    <property type="entry name" value="Lipocalins"/>
    <property type="match status" value="1"/>
</dbReference>